<proteinExistence type="predicted"/>
<evidence type="ECO:0000256" key="6">
    <source>
        <dbReference type="ARBA" id="ARBA00023157"/>
    </source>
</evidence>
<keyword evidence="3" id="KW-0964">Secreted</keyword>
<evidence type="ECO:0000256" key="4">
    <source>
        <dbReference type="ARBA" id="ARBA00022553"/>
    </source>
</evidence>
<keyword evidence="6" id="KW-1015">Disulfide bond</keyword>
<protein>
    <recommendedName>
        <fullName evidence="2">Insulin-like growth factor-binding protein 1</fullName>
    </recommendedName>
</protein>
<reference evidence="11 12" key="1">
    <citation type="submission" date="2013-03" db="EMBL/GenBank/DDBJ databases">
        <authorList>
            <person name="Warren W."/>
            <person name="Wilson R.K."/>
        </authorList>
    </citation>
    <scope>NUCLEOTIDE SEQUENCE</scope>
</reference>
<dbReference type="InterPro" id="IPR036857">
    <property type="entry name" value="Thyroglobulin_1_sf"/>
</dbReference>
<feature type="domain" description="IGFBP N-terminal" evidence="10">
    <location>
        <begin position="26"/>
        <end position="101"/>
    </location>
</feature>
<dbReference type="InterPro" id="IPR009030">
    <property type="entry name" value="Growth_fac_rcpt_cys_sf"/>
</dbReference>
<comment type="subcellular location">
    <subcellularLocation>
        <location evidence="1">Secreted</location>
    </subcellularLocation>
</comment>
<evidence type="ECO:0000256" key="1">
    <source>
        <dbReference type="ARBA" id="ARBA00004613"/>
    </source>
</evidence>
<dbReference type="SMART" id="SM00121">
    <property type="entry name" value="IB"/>
    <property type="match status" value="1"/>
</dbReference>
<evidence type="ECO:0000256" key="2">
    <source>
        <dbReference type="ARBA" id="ARBA00013675"/>
    </source>
</evidence>
<dbReference type="InterPro" id="IPR000716">
    <property type="entry name" value="Thyroglobulin_1"/>
</dbReference>
<dbReference type="Gene3D" id="4.10.800.10">
    <property type="entry name" value="Thyroglobulin type-1"/>
    <property type="match status" value="1"/>
</dbReference>
<evidence type="ECO:0000256" key="9">
    <source>
        <dbReference type="SAM" id="SignalP"/>
    </source>
</evidence>
<dbReference type="InterPro" id="IPR017891">
    <property type="entry name" value="Insulin_GF-bd_Cys-rich_CS"/>
</dbReference>
<dbReference type="Pfam" id="PF00086">
    <property type="entry name" value="Thyroglobulin_1"/>
    <property type="match status" value="1"/>
</dbReference>
<dbReference type="Ensembl" id="ENSMFAT00000088894.1">
    <property type="protein sequence ID" value="ENSMFAP00000059593.1"/>
    <property type="gene ID" value="ENSMFAG00000048847.1"/>
</dbReference>
<keyword evidence="5 9" id="KW-0732">Signal</keyword>
<dbReference type="Proteomes" id="UP000233100">
    <property type="component" value="Chromosome 3"/>
</dbReference>
<keyword evidence="4" id="KW-0597">Phosphoprotein</keyword>
<dbReference type="PRINTS" id="PR01977">
    <property type="entry name" value="IGFBPFAMILY1"/>
</dbReference>
<dbReference type="InterPro" id="IPR000867">
    <property type="entry name" value="IGFBP-like"/>
</dbReference>
<gene>
    <name evidence="11" type="primary">IGFBP1</name>
</gene>
<dbReference type="GO" id="GO:0031994">
    <property type="term" value="F:insulin-like growth factor I binding"/>
    <property type="evidence" value="ECO:0007669"/>
    <property type="project" value="TreeGrafter"/>
</dbReference>
<keyword evidence="12" id="KW-1185">Reference proteome</keyword>
<evidence type="ECO:0000313" key="11">
    <source>
        <dbReference type="Ensembl" id="ENSMFAP00000059593.1"/>
    </source>
</evidence>
<keyword evidence="7" id="KW-0340">Growth factor binding</keyword>
<evidence type="ECO:0000256" key="8">
    <source>
        <dbReference type="ARBA" id="ARBA00049694"/>
    </source>
</evidence>
<dbReference type="GeneTree" id="ENSGT00940000157394"/>
<accession>A0A7N9D8C0</accession>
<evidence type="ECO:0000256" key="5">
    <source>
        <dbReference type="ARBA" id="ARBA00022729"/>
    </source>
</evidence>
<dbReference type="AlphaFoldDB" id="A0A7N9D8C0"/>
<comment type="subunit">
    <text evidence="8">Binds equally well IGF1 and IGF2. Interacts with integrin ITGA5:ITGB1. Interacts with VHL; this interaction inhibits HIF1A degradation.</text>
</comment>
<dbReference type="SUPFAM" id="SSF57184">
    <property type="entry name" value="Growth factor receptor domain"/>
    <property type="match status" value="1"/>
</dbReference>
<dbReference type="PROSITE" id="PS51323">
    <property type="entry name" value="IGFBP_N_2"/>
    <property type="match status" value="1"/>
</dbReference>
<dbReference type="PANTHER" id="PTHR11551">
    <property type="entry name" value="INSULIN-LIKE GROWTH FACTOR BINDING PROTEIN"/>
    <property type="match status" value="1"/>
</dbReference>
<dbReference type="Pfam" id="PF00219">
    <property type="entry name" value="IGFBP"/>
    <property type="match status" value="1"/>
</dbReference>
<dbReference type="PROSITE" id="PS00222">
    <property type="entry name" value="IGFBP_N_1"/>
    <property type="match status" value="1"/>
</dbReference>
<organism evidence="11 12">
    <name type="scientific">Macaca fascicularis</name>
    <name type="common">Crab-eating macaque</name>
    <name type="synonym">Cynomolgus monkey</name>
    <dbReference type="NCBI Taxonomy" id="9541"/>
    <lineage>
        <taxon>Eukaryota</taxon>
        <taxon>Metazoa</taxon>
        <taxon>Chordata</taxon>
        <taxon>Craniata</taxon>
        <taxon>Vertebrata</taxon>
        <taxon>Euteleostomi</taxon>
        <taxon>Mammalia</taxon>
        <taxon>Eutheria</taxon>
        <taxon>Euarchontoglires</taxon>
        <taxon>Primates</taxon>
        <taxon>Haplorrhini</taxon>
        <taxon>Catarrhini</taxon>
        <taxon>Cercopithecidae</taxon>
        <taxon>Cercopithecinae</taxon>
        <taxon>Macaca</taxon>
    </lineage>
</organism>
<dbReference type="Gene3D" id="4.10.40.20">
    <property type="match status" value="1"/>
</dbReference>
<name>A0A7N9D8C0_MACFA</name>
<dbReference type="PANTHER" id="PTHR11551:SF6">
    <property type="entry name" value="INSULIN-LIKE GROWTH FACTOR-BINDING PROTEIN 1"/>
    <property type="match status" value="1"/>
</dbReference>
<evidence type="ECO:0000259" key="10">
    <source>
        <dbReference type="PROSITE" id="PS51323"/>
    </source>
</evidence>
<dbReference type="GO" id="GO:0043567">
    <property type="term" value="P:regulation of insulin-like growth factor receptor signaling pathway"/>
    <property type="evidence" value="ECO:0007669"/>
    <property type="project" value="TreeGrafter"/>
</dbReference>
<feature type="chain" id="PRO_5031142276" description="Insulin-like growth factor-binding protein 1" evidence="9">
    <location>
        <begin position="26"/>
        <end position="199"/>
    </location>
</feature>
<evidence type="ECO:0000256" key="3">
    <source>
        <dbReference type="ARBA" id="ARBA00022525"/>
    </source>
</evidence>
<evidence type="ECO:0000256" key="7">
    <source>
        <dbReference type="ARBA" id="ARBA00023183"/>
    </source>
</evidence>
<dbReference type="GO" id="GO:0005615">
    <property type="term" value="C:extracellular space"/>
    <property type="evidence" value="ECO:0007669"/>
    <property type="project" value="TreeGrafter"/>
</dbReference>
<reference evidence="11" key="3">
    <citation type="submission" date="2025-09" db="UniProtKB">
        <authorList>
            <consortium name="Ensembl"/>
        </authorList>
    </citation>
    <scope>IDENTIFICATION</scope>
</reference>
<dbReference type="GO" id="GO:0031995">
    <property type="term" value="F:insulin-like growth factor II binding"/>
    <property type="evidence" value="ECO:0007669"/>
    <property type="project" value="TreeGrafter"/>
</dbReference>
<feature type="signal peptide" evidence="9">
    <location>
        <begin position="1"/>
        <end position="25"/>
    </location>
</feature>
<reference evidence="11" key="2">
    <citation type="submission" date="2025-08" db="UniProtKB">
        <authorList>
            <consortium name="Ensembl"/>
        </authorList>
    </citation>
    <scope>IDENTIFICATION</scope>
</reference>
<dbReference type="InterPro" id="IPR022322">
    <property type="entry name" value="IGFBP1"/>
</dbReference>
<dbReference type="SUPFAM" id="SSF57610">
    <property type="entry name" value="Thyroglobulin type-1 domain"/>
    <property type="match status" value="1"/>
</dbReference>
<sequence>MSEVPVARVWLVLLLLTVQVGVTASAPWQCAPCSAEKLALCPPVPASCSEVTRSAGCGCCPMCALPLGAACGVATARCARGLSCRACVQDSDASASNAEAAGSPESPESTEITEEELLDNFHLMAPSEEDHSTLWDAIGTYDSSKAVHVTNVKKWKCETSLAGEERLCWCVYPWNGKRIPGSPEIRGDPNCQTYFNVQN</sequence>
<evidence type="ECO:0000313" key="12">
    <source>
        <dbReference type="Proteomes" id="UP000233100"/>
    </source>
</evidence>